<evidence type="ECO:0000313" key="3">
    <source>
        <dbReference type="Proteomes" id="UP000223968"/>
    </source>
</evidence>
<protein>
    <submittedName>
        <fullName evidence="2">Uncharacterized protein</fullName>
    </submittedName>
</protein>
<dbReference type="EMBL" id="PDNB01000170">
    <property type="protein sequence ID" value="PGH01547.1"/>
    <property type="molecule type" value="Genomic_DNA"/>
</dbReference>
<dbReference type="Proteomes" id="UP000223968">
    <property type="component" value="Unassembled WGS sequence"/>
</dbReference>
<dbReference type="OrthoDB" id="4186169at2759"/>
<organism evidence="2 3">
    <name type="scientific">Helicocarpus griseus UAMH5409</name>
    <dbReference type="NCBI Taxonomy" id="1447875"/>
    <lineage>
        <taxon>Eukaryota</taxon>
        <taxon>Fungi</taxon>
        <taxon>Dikarya</taxon>
        <taxon>Ascomycota</taxon>
        <taxon>Pezizomycotina</taxon>
        <taxon>Eurotiomycetes</taxon>
        <taxon>Eurotiomycetidae</taxon>
        <taxon>Onygenales</taxon>
        <taxon>Ajellomycetaceae</taxon>
        <taxon>Helicocarpus</taxon>
    </lineage>
</organism>
<comment type="caution">
    <text evidence="2">The sequence shown here is derived from an EMBL/GenBank/DDBJ whole genome shotgun (WGS) entry which is preliminary data.</text>
</comment>
<feature type="region of interest" description="Disordered" evidence="1">
    <location>
        <begin position="449"/>
        <end position="485"/>
    </location>
</feature>
<gene>
    <name evidence="2" type="ORF">AJ79_07895</name>
</gene>
<feature type="compositionally biased region" description="Acidic residues" evidence="1">
    <location>
        <begin position="457"/>
        <end position="469"/>
    </location>
</feature>
<proteinExistence type="predicted"/>
<accession>A0A2B7WY96</accession>
<feature type="compositionally biased region" description="Basic and acidic residues" evidence="1">
    <location>
        <begin position="470"/>
        <end position="485"/>
    </location>
</feature>
<dbReference type="AlphaFoldDB" id="A0A2B7WY96"/>
<dbReference type="InterPro" id="IPR027796">
    <property type="entry name" value="OTT_1508_deam-like"/>
</dbReference>
<name>A0A2B7WY96_9EURO</name>
<evidence type="ECO:0000313" key="2">
    <source>
        <dbReference type="EMBL" id="PGH01547.1"/>
    </source>
</evidence>
<dbReference type="Pfam" id="PF14441">
    <property type="entry name" value="OTT_1508_deam"/>
    <property type="match status" value="1"/>
</dbReference>
<reference evidence="2 3" key="1">
    <citation type="submission" date="2017-10" db="EMBL/GenBank/DDBJ databases">
        <title>Comparative genomics in systemic dimorphic fungi from Ajellomycetaceae.</title>
        <authorList>
            <person name="Munoz J.F."/>
            <person name="Mcewen J.G."/>
            <person name="Clay O.K."/>
            <person name="Cuomo C.A."/>
        </authorList>
    </citation>
    <scope>NUCLEOTIDE SEQUENCE [LARGE SCALE GENOMIC DNA]</scope>
    <source>
        <strain evidence="2 3">UAMH5409</strain>
    </source>
</reference>
<keyword evidence="3" id="KW-1185">Reference proteome</keyword>
<evidence type="ECO:0000256" key="1">
    <source>
        <dbReference type="SAM" id="MobiDB-lite"/>
    </source>
</evidence>
<sequence>MSFEGGGNEELSSSMEVETLVALDAANNLTTTPTAPRRGTEKHQLVLIPEERHEERTAHIVDAFAAILVHAPRHEAYAVGIQVNFSDSGCVTLTVSGNQDVPASLVNYIHKVWDILANLSLYYKREFKGPGQLYSQITPPKNPLDDQEHKEYKKLTEGVYNHCLPKFLRRIHKHHSEVVAFCEGMVPRAASKGMDSTGEKIKGLYYVFRSLMEIYDMGESKLLSSLSDETFLKRITNSCLWIQGLEKNQEWVQALFGIEYDNVWRHLKKATALQASILNFNRLARSRRMSSVLRKKLNVHCLGLHEGNTQPESENNWKTIINKSLGEGNEMEKIENAMKIPLKDHAGKKSLVHCELKILEHFASQSAKTPPISYIGTSKLACMGCWMVVEAWNKAHQSSKYVLRGSHGKWYFPWAIPTLGSEPLINRIRQDVKGAVIQCIKESHLYRVKSDSSAPSNDEELMFPDDDSFDKDFEEREVPKSDLQN</sequence>